<protein>
    <recommendedName>
        <fullName evidence="3">Copper-binding protein</fullName>
    </recommendedName>
</protein>
<dbReference type="eggNOG" id="COG5569">
    <property type="taxonomic scope" value="Bacteria"/>
</dbReference>
<proteinExistence type="predicted"/>
<dbReference type="InterPro" id="IPR021647">
    <property type="entry name" value="CusF_Ec"/>
</dbReference>
<dbReference type="EMBL" id="CP019239">
    <property type="protein sequence ID" value="APW43696.1"/>
    <property type="molecule type" value="Genomic_DNA"/>
</dbReference>
<keyword evidence="2" id="KW-1185">Reference proteome</keyword>
<organism evidence="1 2">
    <name type="scientific">Rhodoferax saidenbachensis</name>
    <dbReference type="NCBI Taxonomy" id="1484693"/>
    <lineage>
        <taxon>Bacteria</taxon>
        <taxon>Pseudomonadati</taxon>
        <taxon>Pseudomonadota</taxon>
        <taxon>Betaproteobacteria</taxon>
        <taxon>Burkholderiales</taxon>
        <taxon>Comamonadaceae</taxon>
        <taxon>Rhodoferax</taxon>
    </lineage>
</organism>
<gene>
    <name evidence="1" type="ORF">RS694_14905</name>
</gene>
<evidence type="ECO:0008006" key="3">
    <source>
        <dbReference type="Google" id="ProtNLM"/>
    </source>
</evidence>
<dbReference type="Pfam" id="PF11604">
    <property type="entry name" value="CusF_Ec"/>
    <property type="match status" value="1"/>
</dbReference>
<dbReference type="InterPro" id="IPR042230">
    <property type="entry name" value="CusF_sf"/>
</dbReference>
<reference evidence="1 2" key="1">
    <citation type="submission" date="2017-01" db="EMBL/GenBank/DDBJ databases">
        <authorList>
            <person name="Mah S.A."/>
            <person name="Swanson W.J."/>
            <person name="Moy G.W."/>
            <person name="Vacquier V.D."/>
        </authorList>
    </citation>
    <scope>NUCLEOTIDE SEQUENCE [LARGE SCALE GENOMIC DNA]</scope>
    <source>
        <strain evidence="1 2">DSM 22694</strain>
    </source>
</reference>
<name>A0A1P8KCM5_9BURK</name>
<dbReference type="STRING" id="1484693.RS694_14905"/>
<dbReference type="KEGG" id="rsb:RS694_14905"/>
<dbReference type="Proteomes" id="UP000186110">
    <property type="component" value="Chromosome"/>
</dbReference>
<sequence>MERTVKHWIFATALVCAGTAWADVEWVRGRVVKVEPDKARITLQHARIKSIRMEAMTMPFKVIQPERLQGLKVGQKVRFTVAMQDDHLMVDALEPVQ</sequence>
<evidence type="ECO:0000313" key="2">
    <source>
        <dbReference type="Proteomes" id="UP000186110"/>
    </source>
</evidence>
<dbReference type="Gene3D" id="2.40.50.320">
    <property type="entry name" value="Copper binding periplasmic protein CusF"/>
    <property type="match status" value="1"/>
</dbReference>
<evidence type="ECO:0000313" key="1">
    <source>
        <dbReference type="EMBL" id="APW43696.1"/>
    </source>
</evidence>
<dbReference type="AlphaFoldDB" id="A0A1P8KCM5"/>
<accession>A0A1P8KCM5</accession>